<evidence type="ECO:0000256" key="3">
    <source>
        <dbReference type="ARBA" id="ARBA00022679"/>
    </source>
</evidence>
<keyword evidence="3" id="KW-0808">Transferase</keyword>
<dbReference type="GO" id="GO:0046872">
    <property type="term" value="F:metal ion binding"/>
    <property type="evidence" value="ECO:0007669"/>
    <property type="project" value="UniProtKB-KW"/>
</dbReference>
<keyword evidence="6" id="KW-0520">NAD</keyword>
<accession>A0A4P9XAK5</accession>
<dbReference type="InterPro" id="IPR003000">
    <property type="entry name" value="Sirtuin"/>
</dbReference>
<dbReference type="GO" id="GO:0046970">
    <property type="term" value="F:histone H4K16 deacetylase activity, NAD-dependent"/>
    <property type="evidence" value="ECO:0007669"/>
    <property type="project" value="TreeGrafter"/>
</dbReference>
<dbReference type="Gene3D" id="3.30.1600.10">
    <property type="entry name" value="SIR2/SIRT2 'Small Domain"/>
    <property type="match status" value="1"/>
</dbReference>
<evidence type="ECO:0000313" key="10">
    <source>
        <dbReference type="Proteomes" id="UP000274922"/>
    </source>
</evidence>
<dbReference type="PANTHER" id="PTHR11085">
    <property type="entry name" value="NAD-DEPENDENT PROTEIN DEACYLASE SIRTUIN-5, MITOCHONDRIAL-RELATED"/>
    <property type="match status" value="1"/>
</dbReference>
<feature type="active site" description="Proton acceptor" evidence="7">
    <location>
        <position position="136"/>
    </location>
</feature>
<dbReference type="InterPro" id="IPR050134">
    <property type="entry name" value="NAD-dep_sirtuin_deacylases"/>
</dbReference>
<evidence type="ECO:0000256" key="7">
    <source>
        <dbReference type="PROSITE-ProRule" id="PRU00236"/>
    </source>
</evidence>
<feature type="domain" description="Deacetylase sirtuin-type" evidence="8">
    <location>
        <begin position="11"/>
        <end position="268"/>
    </location>
</feature>
<protein>
    <recommendedName>
        <fullName evidence="8">Deacetylase sirtuin-type domain-containing protein</fullName>
    </recommendedName>
</protein>
<evidence type="ECO:0000256" key="5">
    <source>
        <dbReference type="ARBA" id="ARBA00022833"/>
    </source>
</evidence>
<dbReference type="AlphaFoldDB" id="A0A4P9XAK5"/>
<keyword evidence="4 7" id="KW-0479">Metal-binding</keyword>
<proteinExistence type="inferred from homology"/>
<dbReference type="STRING" id="1555241.A0A4P9XAK5"/>
<feature type="non-terminal residue" evidence="9">
    <location>
        <position position="268"/>
    </location>
</feature>
<feature type="binding site" evidence="7">
    <location>
        <position position="171"/>
    </location>
    <ligand>
        <name>Zn(2+)</name>
        <dbReference type="ChEBI" id="CHEBI:29105"/>
    </ligand>
</feature>
<keyword evidence="10" id="KW-1185">Reference proteome</keyword>
<dbReference type="GO" id="GO:0070403">
    <property type="term" value="F:NAD+ binding"/>
    <property type="evidence" value="ECO:0007669"/>
    <property type="project" value="InterPro"/>
</dbReference>
<dbReference type="InterPro" id="IPR029035">
    <property type="entry name" value="DHS-like_NAD/FAD-binding_dom"/>
</dbReference>
<dbReference type="InterPro" id="IPR026590">
    <property type="entry name" value="Ssirtuin_cat_dom"/>
</dbReference>
<feature type="binding site" evidence="7">
    <location>
        <position position="144"/>
    </location>
    <ligand>
        <name>Zn(2+)</name>
        <dbReference type="ChEBI" id="CHEBI:29105"/>
    </ligand>
</feature>
<feature type="binding site" evidence="7">
    <location>
        <position position="147"/>
    </location>
    <ligand>
        <name>Zn(2+)</name>
        <dbReference type="ChEBI" id="CHEBI:29105"/>
    </ligand>
</feature>
<sequence length="268" mass="30507">MLIDRYGKRQKRADLNTLDDAVELIRKAKHIMVLTGAGISVSTGIPDFRSKNGIYARLDEFELEDPQQMFDIHYFRIRPETFYSFAHEIYPSNFQPSPSHRFIHLLERQGQLLRNYTQNIDTLEQKAGIQNVVQCHGSFATARCIVCGYTQPGSALEKDIFAKTVPLCPKCPEEADGVIKPDIVFFGEKLPDAFDHAFREDREQVDLLIVMGSSLKVSPVADVKDKIPHHVPQILINREALPHMRGFDIQLLGESDVICAELCRRLGW</sequence>
<evidence type="ECO:0000256" key="1">
    <source>
        <dbReference type="ARBA" id="ARBA00001947"/>
    </source>
</evidence>
<reference evidence="10" key="1">
    <citation type="journal article" date="2018" name="Nat. Microbiol.">
        <title>Leveraging single-cell genomics to expand the fungal tree of life.</title>
        <authorList>
            <person name="Ahrendt S.R."/>
            <person name="Quandt C.A."/>
            <person name="Ciobanu D."/>
            <person name="Clum A."/>
            <person name="Salamov A."/>
            <person name="Andreopoulos B."/>
            <person name="Cheng J.F."/>
            <person name="Woyke T."/>
            <person name="Pelin A."/>
            <person name="Henrissat B."/>
            <person name="Reynolds N.K."/>
            <person name="Benny G.L."/>
            <person name="Smith M.E."/>
            <person name="James T.Y."/>
            <person name="Grigoriev I.V."/>
        </authorList>
    </citation>
    <scope>NUCLEOTIDE SEQUENCE [LARGE SCALE GENOMIC DNA]</scope>
    <source>
        <strain evidence="10">ATCC 52028</strain>
    </source>
</reference>
<comment type="similarity">
    <text evidence="2">Belongs to the sirtuin family. Class I subfamily.</text>
</comment>
<feature type="binding site" evidence="7">
    <location>
        <position position="168"/>
    </location>
    <ligand>
        <name>Zn(2+)</name>
        <dbReference type="ChEBI" id="CHEBI:29105"/>
    </ligand>
</feature>
<dbReference type="OrthoDB" id="420264at2759"/>
<comment type="cofactor">
    <cofactor evidence="1">
        <name>Zn(2+)</name>
        <dbReference type="ChEBI" id="CHEBI:29105"/>
    </cofactor>
</comment>
<evidence type="ECO:0000259" key="8">
    <source>
        <dbReference type="PROSITE" id="PS50305"/>
    </source>
</evidence>
<dbReference type="SUPFAM" id="SSF52467">
    <property type="entry name" value="DHS-like NAD/FAD-binding domain"/>
    <property type="match status" value="1"/>
</dbReference>
<dbReference type="GO" id="GO:0005634">
    <property type="term" value="C:nucleus"/>
    <property type="evidence" value="ECO:0007669"/>
    <property type="project" value="TreeGrafter"/>
</dbReference>
<organism evidence="9 10">
    <name type="scientific">Caulochytrium protostelioides</name>
    <dbReference type="NCBI Taxonomy" id="1555241"/>
    <lineage>
        <taxon>Eukaryota</taxon>
        <taxon>Fungi</taxon>
        <taxon>Fungi incertae sedis</taxon>
        <taxon>Chytridiomycota</taxon>
        <taxon>Chytridiomycota incertae sedis</taxon>
        <taxon>Chytridiomycetes</taxon>
        <taxon>Caulochytriales</taxon>
        <taxon>Caulochytriaceae</taxon>
        <taxon>Caulochytrium</taxon>
    </lineage>
</organism>
<evidence type="ECO:0000256" key="6">
    <source>
        <dbReference type="ARBA" id="ARBA00023027"/>
    </source>
</evidence>
<dbReference type="Proteomes" id="UP000274922">
    <property type="component" value="Unassembled WGS sequence"/>
</dbReference>
<dbReference type="InterPro" id="IPR026591">
    <property type="entry name" value="Sirtuin_cat_small_dom_sf"/>
</dbReference>
<dbReference type="EMBL" id="ML014144">
    <property type="protein sequence ID" value="RKP02404.1"/>
    <property type="molecule type" value="Genomic_DNA"/>
</dbReference>
<evidence type="ECO:0000256" key="4">
    <source>
        <dbReference type="ARBA" id="ARBA00022723"/>
    </source>
</evidence>
<gene>
    <name evidence="9" type="ORF">CXG81DRAFT_10838</name>
</gene>
<evidence type="ECO:0000313" key="9">
    <source>
        <dbReference type="EMBL" id="RKP02404.1"/>
    </source>
</evidence>
<dbReference type="Pfam" id="PF02146">
    <property type="entry name" value="SIR2"/>
    <property type="match status" value="1"/>
</dbReference>
<name>A0A4P9XAK5_9FUNG</name>
<dbReference type="Gene3D" id="3.40.50.1220">
    <property type="entry name" value="TPP-binding domain"/>
    <property type="match status" value="1"/>
</dbReference>
<evidence type="ECO:0000256" key="2">
    <source>
        <dbReference type="ARBA" id="ARBA00006924"/>
    </source>
</evidence>
<dbReference type="PANTHER" id="PTHR11085:SF9">
    <property type="entry name" value="NAD-DEPENDENT PROTEIN DEACETYLASE SIRTUIN-1"/>
    <property type="match status" value="1"/>
</dbReference>
<keyword evidence="5 7" id="KW-0862">Zinc</keyword>
<dbReference type="PROSITE" id="PS50305">
    <property type="entry name" value="SIRTUIN"/>
    <property type="match status" value="1"/>
</dbReference>